<comment type="caution">
    <text evidence="12">The sequence shown here is derived from an EMBL/GenBank/DDBJ whole genome shotgun (WGS) entry which is preliminary data.</text>
</comment>
<feature type="transmembrane region" description="Helical" evidence="9">
    <location>
        <begin position="125"/>
        <end position="143"/>
    </location>
</feature>
<dbReference type="SUPFAM" id="SSF55874">
    <property type="entry name" value="ATPase domain of HSP90 chaperone/DNA topoisomerase II/histidine kinase"/>
    <property type="match status" value="1"/>
</dbReference>
<evidence type="ECO:0000256" key="2">
    <source>
        <dbReference type="ARBA" id="ARBA00012438"/>
    </source>
</evidence>
<dbReference type="GO" id="GO:0016020">
    <property type="term" value="C:membrane"/>
    <property type="evidence" value="ECO:0007669"/>
    <property type="project" value="InterPro"/>
</dbReference>
<feature type="transmembrane region" description="Helical" evidence="9">
    <location>
        <begin position="261"/>
        <end position="282"/>
    </location>
</feature>
<evidence type="ECO:0000256" key="6">
    <source>
        <dbReference type="ARBA" id="ARBA00022777"/>
    </source>
</evidence>
<keyword evidence="14" id="KW-1185">Reference proteome</keyword>
<dbReference type="GO" id="GO:0000155">
    <property type="term" value="F:phosphorelay sensor kinase activity"/>
    <property type="evidence" value="ECO:0007669"/>
    <property type="project" value="InterPro"/>
</dbReference>
<gene>
    <name evidence="11" type="ORF">Alo02nite_31420</name>
    <name evidence="12" type="ORF">BJ964_003466</name>
</gene>
<dbReference type="Pfam" id="PF07730">
    <property type="entry name" value="HisKA_3"/>
    <property type="match status" value="1"/>
</dbReference>
<evidence type="ECO:0000313" key="13">
    <source>
        <dbReference type="Proteomes" id="UP000590511"/>
    </source>
</evidence>
<dbReference type="Pfam" id="PF02518">
    <property type="entry name" value="HATPase_c"/>
    <property type="match status" value="1"/>
</dbReference>
<dbReference type="Proteomes" id="UP000631312">
    <property type="component" value="Unassembled WGS sequence"/>
</dbReference>
<dbReference type="InterPro" id="IPR050482">
    <property type="entry name" value="Sensor_HK_TwoCompSys"/>
</dbReference>
<keyword evidence="9" id="KW-0472">Membrane</keyword>
<dbReference type="PANTHER" id="PTHR24421">
    <property type="entry name" value="NITRATE/NITRITE SENSOR PROTEIN NARX-RELATED"/>
    <property type="match status" value="1"/>
</dbReference>
<feature type="domain" description="Histidine kinase/HSP90-like ATPase" evidence="10">
    <location>
        <begin position="554"/>
        <end position="644"/>
    </location>
</feature>
<dbReference type="EMBL" id="BOMP01000040">
    <property type="protein sequence ID" value="GIE40244.1"/>
    <property type="molecule type" value="Genomic_DNA"/>
</dbReference>
<feature type="transmembrane region" description="Helical" evidence="9">
    <location>
        <begin position="33"/>
        <end position="54"/>
    </location>
</feature>
<accession>A0A7W7HEZ2</accession>
<keyword evidence="4" id="KW-0808">Transferase</keyword>
<dbReference type="CDD" id="cd16917">
    <property type="entry name" value="HATPase_UhpB-NarQ-NarX-like"/>
    <property type="match status" value="1"/>
</dbReference>
<evidence type="ECO:0000256" key="3">
    <source>
        <dbReference type="ARBA" id="ARBA00022553"/>
    </source>
</evidence>
<evidence type="ECO:0000259" key="10">
    <source>
        <dbReference type="SMART" id="SM00387"/>
    </source>
</evidence>
<sequence>MTARGSAVLSYLLLSATALLAVAGIVLAVSRQAAGYFAVEAAIGLVSSLLGWFVTRRRPGNPVGPLLALLGFCPMLMAVSDMAVGSLPPLVEAIRTGIWMLWYVPPALLLLYFPDGLLPGPRWRWVSRGLIAVPAVFVVGAVFDPAAWPSGPPEVPWPIGPVALGVALAMLPLLLGLLVASAVSMVVRYRRTTDPVGRARIKWLALGAGLLPGTLLLCWFSYLLRGDSDLVMVGLTVTGVGIPAAATVAMLRHDLYDVDRALSATITYGLITTGLLAVYTVVAFAGGRLLGSDSATTAAAATAVCAVLLAPLRRRIQAPVDRRLYPVRRAALAAVDRLRVDARDGRARPEQLAEVLRGALRDPALRVGYRLPGADELVGADGGPLGAVPAADTVPVRLRGEEIGALVRGTTGSRELMRELADAIAFPVEVVRLRIDLARALRDVESSRARLLQAAYAERRRLERDLHDGAQQRLVSLGLAFRLAQRRPAPGELDGLLDHAVAELGTAVAELRRIANGLRPSSLDDGLAAALRGLVDTVPVPVTVSVEVAGVPEDVAITAYYVVSEAVANAVKHAAAGHIDVRVHDGGARLRVEVADDGRGGAVQAPGSGLSGLADRVAAAGGTLRLVSPAGRGTRIAAELPCAS</sequence>
<dbReference type="RefSeq" id="WP_188121648.1">
    <property type="nucleotide sequence ID" value="NZ_BOMP01000040.1"/>
</dbReference>
<dbReference type="EMBL" id="JACHNC010000001">
    <property type="protein sequence ID" value="MBB4749305.1"/>
    <property type="molecule type" value="Genomic_DNA"/>
</dbReference>
<feature type="transmembrane region" description="Helical" evidence="9">
    <location>
        <begin position="230"/>
        <end position="249"/>
    </location>
</feature>
<dbReference type="InterPro" id="IPR011712">
    <property type="entry name" value="Sig_transdc_His_kin_sub3_dim/P"/>
</dbReference>
<evidence type="ECO:0000256" key="4">
    <source>
        <dbReference type="ARBA" id="ARBA00022679"/>
    </source>
</evidence>
<keyword evidence="3" id="KW-0597">Phosphoprotein</keyword>
<dbReference type="InterPro" id="IPR036890">
    <property type="entry name" value="HATPase_C_sf"/>
</dbReference>
<proteinExistence type="predicted"/>
<dbReference type="Gene3D" id="1.20.5.1930">
    <property type="match status" value="1"/>
</dbReference>
<evidence type="ECO:0000256" key="9">
    <source>
        <dbReference type="SAM" id="Phobius"/>
    </source>
</evidence>
<reference evidence="11 14" key="2">
    <citation type="submission" date="2021-01" db="EMBL/GenBank/DDBJ databases">
        <title>Whole genome shotgun sequence of Actinoplanes lobatus NBRC 12513.</title>
        <authorList>
            <person name="Komaki H."/>
            <person name="Tamura T."/>
        </authorList>
    </citation>
    <scope>NUCLEOTIDE SEQUENCE [LARGE SCALE GENOMIC DNA]</scope>
    <source>
        <strain evidence="11 14">NBRC 12513</strain>
    </source>
</reference>
<evidence type="ECO:0000313" key="12">
    <source>
        <dbReference type="EMBL" id="MBB4749305.1"/>
    </source>
</evidence>
<evidence type="ECO:0000256" key="1">
    <source>
        <dbReference type="ARBA" id="ARBA00000085"/>
    </source>
</evidence>
<dbReference type="PANTHER" id="PTHR24421:SF10">
    <property type="entry name" value="NITRATE_NITRITE SENSOR PROTEIN NARQ"/>
    <property type="match status" value="1"/>
</dbReference>
<evidence type="ECO:0000313" key="11">
    <source>
        <dbReference type="EMBL" id="GIE40244.1"/>
    </source>
</evidence>
<dbReference type="AlphaFoldDB" id="A0A7W7HEZ2"/>
<dbReference type="Proteomes" id="UP000590511">
    <property type="component" value="Unassembled WGS sequence"/>
</dbReference>
<evidence type="ECO:0000256" key="5">
    <source>
        <dbReference type="ARBA" id="ARBA00022741"/>
    </source>
</evidence>
<feature type="transmembrane region" description="Helical" evidence="9">
    <location>
        <begin position="201"/>
        <end position="224"/>
    </location>
</feature>
<dbReference type="SMART" id="SM00387">
    <property type="entry name" value="HATPase_c"/>
    <property type="match status" value="1"/>
</dbReference>
<protein>
    <recommendedName>
        <fullName evidence="2">histidine kinase</fullName>
        <ecNumber evidence="2">2.7.13.3</ecNumber>
    </recommendedName>
</protein>
<evidence type="ECO:0000256" key="7">
    <source>
        <dbReference type="ARBA" id="ARBA00022840"/>
    </source>
</evidence>
<keyword evidence="5" id="KW-0547">Nucleotide-binding</keyword>
<dbReference type="EC" id="2.7.13.3" evidence="2"/>
<evidence type="ECO:0000313" key="14">
    <source>
        <dbReference type="Proteomes" id="UP000631312"/>
    </source>
</evidence>
<dbReference type="GO" id="GO:0005524">
    <property type="term" value="F:ATP binding"/>
    <property type="evidence" value="ECO:0007669"/>
    <property type="project" value="UniProtKB-KW"/>
</dbReference>
<comment type="catalytic activity">
    <reaction evidence="1">
        <text>ATP + protein L-histidine = ADP + protein N-phospho-L-histidine.</text>
        <dbReference type="EC" id="2.7.13.3"/>
    </reaction>
</comment>
<dbReference type="InterPro" id="IPR003594">
    <property type="entry name" value="HATPase_dom"/>
</dbReference>
<name>A0A7W7HEZ2_9ACTN</name>
<keyword evidence="9" id="KW-1133">Transmembrane helix</keyword>
<feature type="transmembrane region" description="Helical" evidence="9">
    <location>
        <begin position="163"/>
        <end position="189"/>
    </location>
</feature>
<organism evidence="12 13">
    <name type="scientific">Actinoplanes lobatus</name>
    <dbReference type="NCBI Taxonomy" id="113568"/>
    <lineage>
        <taxon>Bacteria</taxon>
        <taxon>Bacillati</taxon>
        <taxon>Actinomycetota</taxon>
        <taxon>Actinomycetes</taxon>
        <taxon>Micromonosporales</taxon>
        <taxon>Micromonosporaceae</taxon>
        <taxon>Actinoplanes</taxon>
    </lineage>
</organism>
<evidence type="ECO:0000256" key="8">
    <source>
        <dbReference type="ARBA" id="ARBA00023012"/>
    </source>
</evidence>
<keyword evidence="6 12" id="KW-0418">Kinase</keyword>
<reference evidence="12 13" key="1">
    <citation type="submission" date="2020-08" db="EMBL/GenBank/DDBJ databases">
        <title>Sequencing the genomes of 1000 actinobacteria strains.</title>
        <authorList>
            <person name="Klenk H.-P."/>
        </authorList>
    </citation>
    <scope>NUCLEOTIDE SEQUENCE [LARGE SCALE GENOMIC DNA]</scope>
    <source>
        <strain evidence="12 13">DSM 43150</strain>
    </source>
</reference>
<dbReference type="Gene3D" id="3.30.565.10">
    <property type="entry name" value="Histidine kinase-like ATPase, C-terminal domain"/>
    <property type="match status" value="1"/>
</dbReference>
<dbReference type="GO" id="GO:0046983">
    <property type="term" value="F:protein dimerization activity"/>
    <property type="evidence" value="ECO:0007669"/>
    <property type="project" value="InterPro"/>
</dbReference>
<feature type="transmembrane region" description="Helical" evidence="9">
    <location>
        <begin position="66"/>
        <end position="87"/>
    </location>
</feature>
<keyword evidence="7" id="KW-0067">ATP-binding</keyword>
<feature type="transmembrane region" description="Helical" evidence="9">
    <location>
        <begin position="93"/>
        <end position="113"/>
    </location>
</feature>
<keyword evidence="9" id="KW-0812">Transmembrane</keyword>
<keyword evidence="8" id="KW-0902">Two-component regulatory system</keyword>